<dbReference type="InterPro" id="IPR023213">
    <property type="entry name" value="CAT-like_dom_sf"/>
</dbReference>
<dbReference type="PANTHER" id="PTHR31642">
    <property type="entry name" value="TRICHOTHECENE 3-O-ACETYLTRANSFERASE"/>
    <property type="match status" value="1"/>
</dbReference>
<reference evidence="2" key="1">
    <citation type="journal article" date="2023" name="Science">
        <title>Elucidation of the pathway for biosynthesis of saponin adjuvants from the soapbark tree.</title>
        <authorList>
            <person name="Reed J."/>
            <person name="Orme A."/>
            <person name="El-Demerdash A."/>
            <person name="Owen C."/>
            <person name="Martin L.B.B."/>
            <person name="Misra R.C."/>
            <person name="Kikuchi S."/>
            <person name="Rejzek M."/>
            <person name="Martin A.C."/>
            <person name="Harkess A."/>
            <person name="Leebens-Mack J."/>
            <person name="Louveau T."/>
            <person name="Stephenson M.J."/>
            <person name="Osbourn A."/>
        </authorList>
    </citation>
    <scope>NUCLEOTIDE SEQUENCE</scope>
    <source>
        <strain evidence="2">S10</strain>
        <tissue evidence="3">Leaf</tissue>
    </source>
</reference>
<dbReference type="EMBL" id="JARAOO010000014">
    <property type="protein sequence ID" value="KAJ7943912.1"/>
    <property type="molecule type" value="Genomic_DNA"/>
</dbReference>
<evidence type="ECO:0000313" key="2">
    <source>
        <dbReference type="EMBL" id="KAJ7942588.1"/>
    </source>
</evidence>
<dbReference type="KEGG" id="qsa:O6P43_032236"/>
<evidence type="ECO:0000313" key="4">
    <source>
        <dbReference type="Proteomes" id="UP001163823"/>
    </source>
</evidence>
<organism evidence="2 4">
    <name type="scientific">Quillaja saponaria</name>
    <name type="common">Soap bark tree</name>
    <dbReference type="NCBI Taxonomy" id="32244"/>
    <lineage>
        <taxon>Eukaryota</taxon>
        <taxon>Viridiplantae</taxon>
        <taxon>Streptophyta</taxon>
        <taxon>Embryophyta</taxon>
        <taxon>Tracheophyta</taxon>
        <taxon>Spermatophyta</taxon>
        <taxon>Magnoliopsida</taxon>
        <taxon>eudicotyledons</taxon>
        <taxon>Gunneridae</taxon>
        <taxon>Pentapetalae</taxon>
        <taxon>rosids</taxon>
        <taxon>fabids</taxon>
        <taxon>Fabales</taxon>
        <taxon>Quillajaceae</taxon>
        <taxon>Quillaja</taxon>
    </lineage>
</organism>
<gene>
    <name evidence="2" type="ORF">O6P43_032236</name>
    <name evidence="3" type="ORF">O6P43_033392</name>
</gene>
<dbReference type="EMBL" id="JARAOO010000014">
    <property type="protein sequence ID" value="KAJ7942588.1"/>
    <property type="molecule type" value="Genomic_DNA"/>
</dbReference>
<dbReference type="PANTHER" id="PTHR31642:SF289">
    <property type="entry name" value="SPERMIDINE HYDROXYCINNAMOYL TRANSFERASE"/>
    <property type="match status" value="1"/>
</dbReference>
<comment type="similarity">
    <text evidence="1">Belongs to the plant acyltransferase family.</text>
</comment>
<dbReference type="Pfam" id="PF02458">
    <property type="entry name" value="Transferase"/>
    <property type="match status" value="1"/>
</dbReference>
<keyword evidence="4" id="KW-1185">Reference proteome</keyword>
<sequence length="376" mass="42485">MSDYIELFQSPNKVVKDVVPQCDYSTPMEEWPLLLIQVTKFSCGGLCLCICTSHVLVDGWSIFLFNKLWAKLGRGEDLNKDEIPIHDRSILKLSHPQQHTIGDQYDHSGFKAPPFLLGCSDSKEQQKKETSLAFLRVTKEQIDSLKKEANALQGGNNHHSRQPRPYSRYEVVAAHMWRCACKARQDNKNQPTVIRLVADIRNRLKPTIPLNFTGNVVLPVLTPACRFGDILSNPLSFAAQKIREATETLTDEHVRAALDYAENLQNVDSLRYGNREGFYYGNPNLAIGSMIGIPLYDVDFGWGKPVYYDPGNMGIQDGKSLIIPSPDGDGSLFIHVRLQTQHMEAFKKYFYDHKDSIGLDIAQIRNGPSQSYKARL</sequence>
<dbReference type="AlphaFoldDB" id="A0AAD7KML7"/>
<dbReference type="KEGG" id="qsa:O6P43_033392"/>
<keyword evidence="2" id="KW-0808">Transferase</keyword>
<dbReference type="GO" id="GO:0016747">
    <property type="term" value="F:acyltransferase activity, transferring groups other than amino-acyl groups"/>
    <property type="evidence" value="ECO:0007669"/>
    <property type="project" value="TreeGrafter"/>
</dbReference>
<dbReference type="Proteomes" id="UP001163823">
    <property type="component" value="Chromosome 14"/>
</dbReference>
<protein>
    <submittedName>
        <fullName evidence="2">Spermidine hydroxycinnamoyl transferase-like</fullName>
    </submittedName>
</protein>
<dbReference type="Gene3D" id="3.30.559.10">
    <property type="entry name" value="Chloramphenicol acetyltransferase-like domain"/>
    <property type="match status" value="2"/>
</dbReference>
<evidence type="ECO:0000256" key="1">
    <source>
        <dbReference type="ARBA" id="ARBA00009861"/>
    </source>
</evidence>
<evidence type="ECO:0000313" key="3">
    <source>
        <dbReference type="EMBL" id="KAJ7943912.1"/>
    </source>
</evidence>
<accession>A0AAD7KML7</accession>
<proteinExistence type="inferred from homology"/>
<name>A0AAD7KML7_QUISA</name>
<comment type="caution">
    <text evidence="2">The sequence shown here is derived from an EMBL/GenBank/DDBJ whole genome shotgun (WGS) entry which is preliminary data.</text>
</comment>
<dbReference type="InterPro" id="IPR050317">
    <property type="entry name" value="Plant_Fungal_Acyltransferase"/>
</dbReference>